<dbReference type="FunFam" id="3.40.50.720:FF:000084">
    <property type="entry name" value="Short-chain dehydrogenase reductase"/>
    <property type="match status" value="1"/>
</dbReference>
<dbReference type="KEGG" id="bfm:BP422_27540"/>
<protein>
    <submittedName>
        <fullName evidence="3">3-ketoacyl-ACP reductase</fullName>
    </submittedName>
</protein>
<reference evidence="3 4" key="1">
    <citation type="submission" date="2016-11" db="EMBL/GenBank/DDBJ databases">
        <authorList>
            <person name="Jaros S."/>
            <person name="Januszkiewicz K."/>
            <person name="Wedrychowicz H."/>
        </authorList>
    </citation>
    <scope>NUCLEOTIDE SEQUENCE [LARGE SCALE GENOMIC DNA]</scope>
    <source>
        <strain evidence="3 4">NF2</strain>
    </source>
</reference>
<dbReference type="PRINTS" id="PR00080">
    <property type="entry name" value="SDRFAMILY"/>
</dbReference>
<dbReference type="InterPro" id="IPR020904">
    <property type="entry name" value="Sc_DH/Rdtase_CS"/>
</dbReference>
<dbReference type="RefSeq" id="WP_088910418.1">
    <property type="nucleotide sequence ID" value="NZ_CP018145.1"/>
</dbReference>
<dbReference type="PANTHER" id="PTHR42760:SF115">
    <property type="entry name" value="3-OXOACYL-[ACYL-CARRIER-PROTEIN] REDUCTASE FABG"/>
    <property type="match status" value="1"/>
</dbReference>
<dbReference type="AlphaFoldDB" id="A0A220MPP5"/>
<name>A0A220MPP5_9BACL</name>
<keyword evidence="2" id="KW-0560">Oxidoreductase</keyword>
<organism evidence="3 4">
    <name type="scientific">Brevibacillus formosus</name>
    <dbReference type="NCBI Taxonomy" id="54913"/>
    <lineage>
        <taxon>Bacteria</taxon>
        <taxon>Bacillati</taxon>
        <taxon>Bacillota</taxon>
        <taxon>Bacilli</taxon>
        <taxon>Bacillales</taxon>
        <taxon>Paenibacillaceae</taxon>
        <taxon>Brevibacillus</taxon>
    </lineage>
</organism>
<proteinExistence type="inferred from homology"/>
<gene>
    <name evidence="3" type="ORF">BP422_27540</name>
</gene>
<dbReference type="Gene3D" id="3.40.50.720">
    <property type="entry name" value="NAD(P)-binding Rossmann-like Domain"/>
    <property type="match status" value="1"/>
</dbReference>
<sequence>MKYTDNIVIVTGGGQGIGRAIATMYATEGAHVVIAEYNRAAGEETASLINTTEAVKGTAHFEHIDVSVPAQIEQLMRTVDERWGRLDVLINNAGLSVWESPYELTVEVWDHILNTNLRSVFLASREAAKIMRRHGGGAILNLCSTRAHMSEPHSEAYAASKGGILSLTHALGVSLGPDGIRVNAISPGWIEHRDYAALRPGDHTQHPAGRVGTPDDIARACLFLTQKDNDFITGTELIVDGGMTRKMIYEP</sequence>
<dbReference type="SUPFAM" id="SSF51735">
    <property type="entry name" value="NAD(P)-binding Rossmann-fold domains"/>
    <property type="match status" value="1"/>
</dbReference>
<comment type="similarity">
    <text evidence="1">Belongs to the short-chain dehydrogenases/reductases (SDR) family.</text>
</comment>
<dbReference type="Pfam" id="PF13561">
    <property type="entry name" value="adh_short_C2"/>
    <property type="match status" value="1"/>
</dbReference>
<evidence type="ECO:0000256" key="2">
    <source>
        <dbReference type="ARBA" id="ARBA00023002"/>
    </source>
</evidence>
<dbReference type="PANTHER" id="PTHR42760">
    <property type="entry name" value="SHORT-CHAIN DEHYDROGENASES/REDUCTASES FAMILY MEMBER"/>
    <property type="match status" value="1"/>
</dbReference>
<evidence type="ECO:0000313" key="3">
    <source>
        <dbReference type="EMBL" id="ASJ56942.1"/>
    </source>
</evidence>
<dbReference type="InterPro" id="IPR036291">
    <property type="entry name" value="NAD(P)-bd_dom_sf"/>
</dbReference>
<dbReference type="GO" id="GO:0016616">
    <property type="term" value="F:oxidoreductase activity, acting on the CH-OH group of donors, NAD or NADP as acceptor"/>
    <property type="evidence" value="ECO:0007669"/>
    <property type="project" value="TreeGrafter"/>
</dbReference>
<dbReference type="GO" id="GO:0008206">
    <property type="term" value="P:bile acid metabolic process"/>
    <property type="evidence" value="ECO:0007669"/>
    <property type="project" value="UniProtKB-ARBA"/>
</dbReference>
<dbReference type="PRINTS" id="PR00081">
    <property type="entry name" value="GDHRDH"/>
</dbReference>
<dbReference type="NCBIfam" id="NF005559">
    <property type="entry name" value="PRK07231.1"/>
    <property type="match status" value="1"/>
</dbReference>
<evidence type="ECO:0000256" key="1">
    <source>
        <dbReference type="ARBA" id="ARBA00006484"/>
    </source>
</evidence>
<dbReference type="EMBL" id="CP018145">
    <property type="protein sequence ID" value="ASJ56942.1"/>
    <property type="molecule type" value="Genomic_DNA"/>
</dbReference>
<dbReference type="PROSITE" id="PS00061">
    <property type="entry name" value="ADH_SHORT"/>
    <property type="match status" value="1"/>
</dbReference>
<dbReference type="Proteomes" id="UP000197781">
    <property type="component" value="Chromosome"/>
</dbReference>
<accession>A0A220MPP5</accession>
<evidence type="ECO:0000313" key="4">
    <source>
        <dbReference type="Proteomes" id="UP000197781"/>
    </source>
</evidence>
<dbReference type="InterPro" id="IPR002347">
    <property type="entry name" value="SDR_fam"/>
</dbReference>